<gene>
    <name evidence="2" type="ORF">WOLCODRAFT_24546</name>
</gene>
<evidence type="ECO:0008006" key="4">
    <source>
        <dbReference type="Google" id="ProtNLM"/>
    </source>
</evidence>
<feature type="compositionally biased region" description="Basic residues" evidence="1">
    <location>
        <begin position="334"/>
        <end position="347"/>
    </location>
</feature>
<evidence type="ECO:0000256" key="1">
    <source>
        <dbReference type="SAM" id="MobiDB-lite"/>
    </source>
</evidence>
<organism evidence="2 3">
    <name type="scientific">Wolfiporia cocos (strain MD-104)</name>
    <name type="common">Brown rot fungus</name>
    <dbReference type="NCBI Taxonomy" id="742152"/>
    <lineage>
        <taxon>Eukaryota</taxon>
        <taxon>Fungi</taxon>
        <taxon>Dikarya</taxon>
        <taxon>Basidiomycota</taxon>
        <taxon>Agaricomycotina</taxon>
        <taxon>Agaricomycetes</taxon>
        <taxon>Polyporales</taxon>
        <taxon>Phaeolaceae</taxon>
        <taxon>Wolfiporia</taxon>
    </lineage>
</organism>
<dbReference type="EMBL" id="KB468113">
    <property type="protein sequence ID" value="PCH41177.1"/>
    <property type="molecule type" value="Genomic_DNA"/>
</dbReference>
<evidence type="ECO:0000313" key="3">
    <source>
        <dbReference type="Proteomes" id="UP000218811"/>
    </source>
</evidence>
<dbReference type="AlphaFoldDB" id="A0A2H3JYF3"/>
<proteinExistence type="predicted"/>
<dbReference type="OMA" id="RIPWPKV"/>
<feature type="region of interest" description="Disordered" evidence="1">
    <location>
        <begin position="328"/>
        <end position="369"/>
    </location>
</feature>
<evidence type="ECO:0000313" key="2">
    <source>
        <dbReference type="EMBL" id="PCH41177.1"/>
    </source>
</evidence>
<accession>A0A2H3JYF3</accession>
<sequence>MPALGWTRMQVRDAFTSSPWTRDFRHLNAIPRPWTKRTSWYDHVPKIVKPHDRIKYWNIVPGDQVRLLGDREGTIYQVNMINRLANRVLLRMEQDRMSGSDVEKLRSKNVPYSRCQLYIGRYEFPSEGAKPVFAKRLATEKPGWVPQFRRYEWKRYAVATDPVLPDAQPGETQRILVPWPKPDTRARPEATATETKPDAVLEVTYTPPVLQRTVGPDEGKLNLDENEYIRAISAPNSPDYNSALPYEIFLTKELSSPHSRAKKQARWKAQEERKRTLLKEITNAEIKNLDGRTQREATAEAVWKWRHQLEEERKAEIERRRANRGEIQNLERKMARKARKEAKRKEKLRNLMLPDGPNQVVPQAESRVS</sequence>
<reference evidence="2 3" key="1">
    <citation type="journal article" date="2012" name="Science">
        <title>The Paleozoic origin of enzymatic lignin decomposition reconstructed from 31 fungal genomes.</title>
        <authorList>
            <person name="Floudas D."/>
            <person name="Binder M."/>
            <person name="Riley R."/>
            <person name="Barry K."/>
            <person name="Blanchette R.A."/>
            <person name="Henrissat B."/>
            <person name="Martinez A.T."/>
            <person name="Otillar R."/>
            <person name="Spatafora J.W."/>
            <person name="Yadav J.S."/>
            <person name="Aerts A."/>
            <person name="Benoit I."/>
            <person name="Boyd A."/>
            <person name="Carlson A."/>
            <person name="Copeland A."/>
            <person name="Coutinho P.M."/>
            <person name="de Vries R.P."/>
            <person name="Ferreira P."/>
            <person name="Findley K."/>
            <person name="Foster B."/>
            <person name="Gaskell J."/>
            <person name="Glotzer D."/>
            <person name="Gorecki P."/>
            <person name="Heitman J."/>
            <person name="Hesse C."/>
            <person name="Hori C."/>
            <person name="Igarashi K."/>
            <person name="Jurgens J.A."/>
            <person name="Kallen N."/>
            <person name="Kersten P."/>
            <person name="Kohler A."/>
            <person name="Kuees U."/>
            <person name="Kumar T.K.A."/>
            <person name="Kuo A."/>
            <person name="LaButti K."/>
            <person name="Larrondo L.F."/>
            <person name="Lindquist E."/>
            <person name="Ling A."/>
            <person name="Lombard V."/>
            <person name="Lucas S."/>
            <person name="Lundell T."/>
            <person name="Martin R."/>
            <person name="McLaughlin D.J."/>
            <person name="Morgenstern I."/>
            <person name="Morin E."/>
            <person name="Murat C."/>
            <person name="Nagy L.G."/>
            <person name="Nolan M."/>
            <person name="Ohm R.A."/>
            <person name="Patyshakuliyeva A."/>
            <person name="Rokas A."/>
            <person name="Ruiz-Duenas F.J."/>
            <person name="Sabat G."/>
            <person name="Salamov A."/>
            <person name="Samejima M."/>
            <person name="Schmutz J."/>
            <person name="Slot J.C."/>
            <person name="St John F."/>
            <person name="Stenlid J."/>
            <person name="Sun H."/>
            <person name="Sun S."/>
            <person name="Syed K."/>
            <person name="Tsang A."/>
            <person name="Wiebenga A."/>
            <person name="Young D."/>
            <person name="Pisabarro A."/>
            <person name="Eastwood D.C."/>
            <person name="Martin F."/>
            <person name="Cullen D."/>
            <person name="Grigoriev I.V."/>
            <person name="Hibbett D.S."/>
        </authorList>
    </citation>
    <scope>NUCLEOTIDE SEQUENCE [LARGE SCALE GENOMIC DNA]</scope>
    <source>
        <strain evidence="2 3">MD-104</strain>
    </source>
</reference>
<dbReference type="Proteomes" id="UP000218811">
    <property type="component" value="Unassembled WGS sequence"/>
</dbReference>
<dbReference type="OrthoDB" id="359154at2759"/>
<keyword evidence="3" id="KW-1185">Reference proteome</keyword>
<dbReference type="STRING" id="742152.A0A2H3JYF3"/>
<protein>
    <recommendedName>
        <fullName evidence="4">KOW domain-containing protein</fullName>
    </recommendedName>
</protein>
<name>A0A2H3JYF3_WOLCO</name>